<dbReference type="EMBL" id="RHGY01000010">
    <property type="protein sequence ID" value="RRG17429.1"/>
    <property type="molecule type" value="Genomic_DNA"/>
</dbReference>
<evidence type="ECO:0000313" key="2">
    <source>
        <dbReference type="Proteomes" id="UP000275836"/>
    </source>
</evidence>
<gene>
    <name evidence="1" type="ORF">D3P96_07700</name>
</gene>
<evidence type="ECO:0000313" key="1">
    <source>
        <dbReference type="EMBL" id="RRG17429.1"/>
    </source>
</evidence>
<proteinExistence type="predicted"/>
<dbReference type="Proteomes" id="UP000275836">
    <property type="component" value="Unassembled WGS sequence"/>
</dbReference>
<name>A0A3P2R9E2_WEIVI</name>
<dbReference type="OrthoDB" id="2149977at2"/>
<sequence>MWQVKSSVSAIARYLDRSRGEIDQELKRGNILYFQGLTDHELQLMSIHKRIKYSAEYAQQFVVRSNMVHEERHQLTPEMKRFIEDKLTLGLSPEKIVQLYPDDVSVTGRTIRYYIDQGLIQKRVHSEDALVKIQNKGEVVVNPIHRNNSQDIFFGQWLVYVKHEDLEYQRVSTLILVEELSGFVVLIRLEDKDPHDVYLGLELFLDRYFQTVHALDFKASYLGDPQLLALLETYELNFNLVDGVTTELQQRFEEIVQLMPNYEDIVYFKQTDLDGLSRILNERLFFNSLQSIESKFKEAQVQEYE</sequence>
<reference evidence="1 2" key="1">
    <citation type="submission" date="2018-10" db="EMBL/GenBank/DDBJ databases">
        <title>Draft genome sequence of Weissella viridescens UCO-SMC3.</title>
        <authorList>
            <person name="Garcia-Cancino A."/>
            <person name="Espinoza-Monje M."/>
            <person name="Albarracin L."/>
            <person name="Garcia-Castillo V."/>
            <person name="Campos-Martin J."/>
            <person name="Nakano Y."/>
            <person name="Guitierrez-Zamorano C."/>
            <person name="Ikeda-Ohtsubo W."/>
            <person name="Morita H."/>
            <person name="Kitazawa H."/>
            <person name="Villena J."/>
        </authorList>
    </citation>
    <scope>NUCLEOTIDE SEQUENCE [LARGE SCALE GENOMIC DNA]</scope>
    <source>
        <strain evidence="1 2">UCO-SMC3</strain>
    </source>
</reference>
<dbReference type="AlphaFoldDB" id="A0A3P2R9E2"/>
<organism evidence="1 2">
    <name type="scientific">Weissella viridescens</name>
    <name type="common">Lactobacillus viridescens</name>
    <dbReference type="NCBI Taxonomy" id="1629"/>
    <lineage>
        <taxon>Bacteria</taxon>
        <taxon>Bacillati</taxon>
        <taxon>Bacillota</taxon>
        <taxon>Bacilli</taxon>
        <taxon>Lactobacillales</taxon>
        <taxon>Lactobacillaceae</taxon>
        <taxon>Weissella</taxon>
    </lineage>
</organism>
<protein>
    <submittedName>
        <fullName evidence="1">Uncharacterized protein</fullName>
    </submittedName>
</protein>
<comment type="caution">
    <text evidence="1">The sequence shown here is derived from an EMBL/GenBank/DDBJ whole genome shotgun (WGS) entry which is preliminary data.</text>
</comment>
<accession>A0A3P2R9E2</accession>